<evidence type="ECO:0000313" key="2">
    <source>
        <dbReference type="Proteomes" id="UP000017559"/>
    </source>
</evidence>
<evidence type="ECO:0000313" key="1">
    <source>
        <dbReference type="EMBL" id="ESK89812.1"/>
    </source>
</evidence>
<dbReference type="Proteomes" id="UP000017559">
    <property type="component" value="Unassembled WGS sequence"/>
</dbReference>
<name>V2X7T3_MONRO</name>
<proteinExistence type="predicted"/>
<dbReference type="KEGG" id="mrr:Moror_16797"/>
<keyword evidence="2" id="KW-1185">Reference proteome</keyword>
<dbReference type="EMBL" id="AWSO01000514">
    <property type="protein sequence ID" value="ESK89812.1"/>
    <property type="molecule type" value="Genomic_DNA"/>
</dbReference>
<dbReference type="HOGENOM" id="CLU_089712_0_0_1"/>
<reference evidence="1 2" key="1">
    <citation type="journal article" date="2014" name="BMC Genomics">
        <title>Genome and secretome analysis of the hemibiotrophic fungal pathogen, Moniliophthora roreri, which causes frosty pod rot disease of cacao: mechanisms of the biotrophic and necrotrophic phases.</title>
        <authorList>
            <person name="Meinhardt L.W."/>
            <person name="Costa G.G.L."/>
            <person name="Thomazella D.P.T."/>
            <person name="Teixeira P.J.P.L."/>
            <person name="Carazzolle M.F."/>
            <person name="Schuster S.C."/>
            <person name="Carlson J.E."/>
            <person name="Guiltinan M.J."/>
            <person name="Mieczkowski P."/>
            <person name="Farmer A."/>
            <person name="Ramaraj T."/>
            <person name="Crozier J."/>
            <person name="Davis R.E."/>
            <person name="Shao J."/>
            <person name="Melnick R.L."/>
            <person name="Pereira G.A.G."/>
            <person name="Bailey B.A."/>
        </authorList>
    </citation>
    <scope>NUCLEOTIDE SEQUENCE [LARGE SCALE GENOMIC DNA]</scope>
    <source>
        <strain evidence="1 2">MCA 2997</strain>
    </source>
</reference>
<accession>V2X7T3</accession>
<dbReference type="OrthoDB" id="3041260at2759"/>
<comment type="caution">
    <text evidence="1">The sequence shown here is derived from an EMBL/GenBank/DDBJ whole genome shotgun (WGS) entry which is preliminary data.</text>
</comment>
<protein>
    <submittedName>
        <fullName evidence="1">Uncharacterized protein</fullName>
    </submittedName>
</protein>
<gene>
    <name evidence="1" type="ORF">Moror_16797</name>
</gene>
<organism evidence="1 2">
    <name type="scientific">Moniliophthora roreri (strain MCA 2997)</name>
    <name type="common">Cocoa frosty pod rot fungus</name>
    <name type="synonym">Crinipellis roreri</name>
    <dbReference type="NCBI Taxonomy" id="1381753"/>
    <lineage>
        <taxon>Eukaryota</taxon>
        <taxon>Fungi</taxon>
        <taxon>Dikarya</taxon>
        <taxon>Basidiomycota</taxon>
        <taxon>Agaricomycotina</taxon>
        <taxon>Agaricomycetes</taxon>
        <taxon>Agaricomycetidae</taxon>
        <taxon>Agaricales</taxon>
        <taxon>Marasmiineae</taxon>
        <taxon>Marasmiaceae</taxon>
        <taxon>Moniliophthora</taxon>
    </lineage>
</organism>
<dbReference type="AlphaFoldDB" id="V2X7T3"/>
<sequence>MEITNTRDVAISGNATLSVVRRDQYNQTINAQVVHIGRSQRAMGKQEQKKRDSDPEYKQYREIIRGDIYKVEELVENIWDCEWKDDGLHVWSCRRTVHQARLYGDGKVFTAFSYHGADALKAWKKDFVKYSRTNDPAILFQLFGINRSKVPALLFYDDWLPLGHLFWKKSFWERFYLVVHAHAWSRQRVGLFSFQQR</sequence>